<feature type="chain" id="PRO_5047085249" description="Alpha-2-macroglobulin domain-containing protein" evidence="3">
    <location>
        <begin position="18"/>
        <end position="2193"/>
    </location>
</feature>
<dbReference type="InterPro" id="IPR051802">
    <property type="entry name" value="YfhM-like"/>
</dbReference>
<gene>
    <name evidence="5" type="ORF">GCM10008015_00900</name>
</gene>
<dbReference type="SMART" id="SM01360">
    <property type="entry name" value="A2M"/>
    <property type="match status" value="1"/>
</dbReference>
<protein>
    <recommendedName>
        <fullName evidence="4">Alpha-2-macroglobulin domain-containing protein</fullName>
    </recommendedName>
</protein>
<dbReference type="Gene3D" id="2.60.40.1930">
    <property type="match status" value="1"/>
</dbReference>
<dbReference type="NCBIfam" id="TIGR04057">
    <property type="entry name" value="SusC_RagA_signa"/>
    <property type="match status" value="1"/>
</dbReference>
<dbReference type="SUPFAM" id="SSF49464">
    <property type="entry name" value="Carboxypeptidase regulatory domain-like"/>
    <property type="match status" value="1"/>
</dbReference>
<comment type="caution">
    <text evidence="5">The sequence shown here is derived from an EMBL/GenBank/DDBJ whole genome shotgun (WGS) entry which is preliminary data.</text>
</comment>
<organism evidence="5 6">
    <name type="scientific">Flavobacterium palustre</name>
    <dbReference type="NCBI Taxonomy" id="1476463"/>
    <lineage>
        <taxon>Bacteria</taxon>
        <taxon>Pseudomonadati</taxon>
        <taxon>Bacteroidota</taxon>
        <taxon>Flavobacteriia</taxon>
        <taxon>Flavobacteriales</taxon>
        <taxon>Flavobacteriaceae</taxon>
        <taxon>Flavobacterium</taxon>
    </lineage>
</organism>
<dbReference type="PANTHER" id="PTHR40094">
    <property type="entry name" value="ALPHA-2-MACROGLOBULIN HOMOLOG"/>
    <property type="match status" value="1"/>
</dbReference>
<dbReference type="InterPro" id="IPR008969">
    <property type="entry name" value="CarboxyPept-like_regulatory"/>
</dbReference>
<dbReference type="Gene3D" id="2.60.40.1120">
    <property type="entry name" value="Carboxypeptidase-like, regulatory domain"/>
    <property type="match status" value="1"/>
</dbReference>
<dbReference type="Pfam" id="PF17973">
    <property type="entry name" value="bMG10"/>
    <property type="match status" value="1"/>
</dbReference>
<dbReference type="Pfam" id="PF13715">
    <property type="entry name" value="CarbopepD_reg_2"/>
    <property type="match status" value="1"/>
</dbReference>
<accession>A0ABQ1H8Z0</accession>
<dbReference type="InterPro" id="IPR008930">
    <property type="entry name" value="Terpenoid_cyclase/PrenylTrfase"/>
</dbReference>
<sequence length="2193" mass="251023">MKKLFLLLVFISASVFAQNFQKNWNKVITYEKEGKIKSAGKLVDEIYKKAVSQKNEPQIIKCFFYQSKYLQVLDENAQTKIINNIKTDINLVSIPSKAILNLVYTKCLNDYFNRNNHTIRNRTNTLSINEQFMTWTENDFTTEINSALNQTLTNQNILKNTPLINYEAVFDYFNEKKFKTENLFEYLLQENISFCTSKIERWSIKKEDFIALQNDLWGNSEAFTKINFDFVTDKNLQKTLLLLQKKELNNSSLENQLERILFCKNYLTENNETLLKTLNRLQKQSKDSLIIQKIQLEKAAILSSLASKETHPDYNTQAITILDSIIGVNNFSNSYKLAIQKKQVIDSKSLNIQMLKQSYSDENTRALISYKNINQVNISFYKINQNQLELFRKQQFIKDSVVDIIIQKQNPVATKNYSLLNKKDYFGYTTEVVLPQLKTGSYLVYFESDSDIKDKKAFAYETITVSNIAVLATQKDTIRYFQVSDRKTGKPLEKVNIKLENTTIQTDANGTASYSKEKNRNNYETILFIKEQDSLSVSNYYVAYNNEYNPTIQEKDKGRVEFYLDRAIYRPGQTVYYKGIAFQKKDNVNSIVAKTSFKIIVKDVNHNTFKEFEITTNEFGSFSGEFVLPKTGLTGNFRIEAYEPDDYEKDIVYNKDIDEHPFWDQITFQNSQISFKVEEYKRPKFEVRFDPVTQSYQVNQDVTVNGIAKAFAGSSISDATVKYEVSIYTYEFTNRGYHLRNGKSKNITIAETRTDASGKFKIDFKAEPVENFKKENLPIFEYHIKASVTDINGETHSANSTVKVGYHDLILGTTIPQQIETKNKNEIIPSSTNLNGNFLATKGEIKIYFIRPLIDKFKPRIWEKPEIDGISNEEFERLFPYENNIKTVADSLTQTLVFSKKIDTQTDKNLLLDFISNYKSGDYKVVFSAKDAFDNNITTQSNFRLIQSNDKYNLSKLFTATQINANPKKDGFVLIKLLSVIPELYINATGNYKQKTFFEDTFHLQNNETLIKIPLLKEFENAIQISFQSIFENNPFRDGIEIFLEKEKEGKLEFTVENFRNKIQPGNNENWSFQLKANDTKQESEVLASMYDSSLDQFTKINWNGLAFHEYNYNYGNYKSALGFDKLYSTIGNLNKPSYLPTITSENTQLIWFGFNFNNSNPYHQQYEYLKQLNKKTKKPANATMISGVVTDQYGAPFAGAIIAIKGTQRTITSNHSGYFEIEAAPNEIIVFSTIGYKTQEILVGNKKIIQISLGEVDDVLNEVIVVGYGTQRKQNLTGAVTTIQGDPDAIISVAPAGSGPRNNKNKKNGVVLEEVDDAVYSTAGIDLQLEQALQGKVAGLQIRGSSSILGNNNALYVIDGEIASEEIFKTLNPADVVSMDVLKDSKATALYGSKGENGVIIITTKKSLEALTQVTARKNLSETAFFYPHLKTDSKGKISFNFTSPEALTSWKLRLLAHNKNAVSTYLEKSVITQKELMLLPNFPRFLREKDTIVISAKIANMSNQSKTGIAQLQFFDATTMQPIDNKMLNVKNIRNFNITAFGNTTATWKITIPEGLQGVQYQIVAKAGNYSDGEENILPVLTNNMLVTESIPVWVRENSKKQYTFENLKNNNSTTLRNHQFTLEYTSNPTWLAIQSLPYLMEYEHECAEQTFARFYANALAGEIINSNPKIATIFESWKAKDKYKLEENEELKSIILAETPWLNDTKSEAEKKQKLALLFDLEKMKNSQEATFEKLKQKQSASGGFAWFDGDRENEYISRHILAGLGHLSKLIRNKETDTKVAEISKKGIPFLDDKFLKYHKARTKNLKSTDKLIWINPNTDLHYLYTRSFYLKNYPLSDTLKKVSKLYLEIAKKDWLNYSLYEKGMAALALHRFGETASAKKIVESLKETASNNEDWGMHWIANKSGWYWYQAPIEIQALLIEAFAEITNDNKSVDAMKVWLLKNKQTKNWPTTKATTEAVYALLMQGTDWLSVKDNTIFKIGNEKILTKKLAENEKEAETGYLKLNWKADEIKKEMATITIQNKSKVPGYGGVYWQYFEDLDKIKTDNSNALSVSKELYLKKNNDKGEELQKITNGNRLKIGDLVTVRLIITAKENMEFVHLKDLRASCFEPVDVLSSYDYKNGIAFYKSSKDAATHFFFGNINKGTYVIEYDIRVNNSGDFSNGITTIQSMYAPEFSSHTKGIRVQVK</sequence>
<feature type="signal peptide" evidence="3">
    <location>
        <begin position="1"/>
        <end position="17"/>
    </location>
</feature>
<dbReference type="Gene3D" id="1.50.10.20">
    <property type="match status" value="1"/>
</dbReference>
<feature type="domain" description="Alpha-2-macroglobulin" evidence="4">
    <location>
        <begin position="1424"/>
        <end position="1514"/>
    </location>
</feature>
<name>A0ABQ1H8Z0_9FLAO</name>
<keyword evidence="6" id="KW-1185">Reference proteome</keyword>
<evidence type="ECO:0000256" key="1">
    <source>
        <dbReference type="ARBA" id="ARBA00010556"/>
    </source>
</evidence>
<evidence type="ECO:0000313" key="5">
    <source>
        <dbReference type="EMBL" id="GGA63820.1"/>
    </source>
</evidence>
<dbReference type="Pfam" id="PF01835">
    <property type="entry name" value="MG2"/>
    <property type="match status" value="1"/>
</dbReference>
<proteinExistence type="inferred from homology"/>
<dbReference type="InterPro" id="IPR002890">
    <property type="entry name" value="MG2"/>
</dbReference>
<dbReference type="EMBL" id="BMGA01000001">
    <property type="protein sequence ID" value="GGA63820.1"/>
    <property type="molecule type" value="Genomic_DNA"/>
</dbReference>
<dbReference type="InterPro" id="IPR041246">
    <property type="entry name" value="Bact_MG10"/>
</dbReference>
<evidence type="ECO:0000256" key="3">
    <source>
        <dbReference type="SAM" id="SignalP"/>
    </source>
</evidence>
<dbReference type="SUPFAM" id="SSF48239">
    <property type="entry name" value="Terpenoid cyclases/Protein prenyltransferases"/>
    <property type="match status" value="1"/>
</dbReference>
<evidence type="ECO:0000256" key="2">
    <source>
        <dbReference type="SAM" id="Coils"/>
    </source>
</evidence>
<dbReference type="Pfam" id="PF00207">
    <property type="entry name" value="A2M"/>
    <property type="match status" value="1"/>
</dbReference>
<dbReference type="PANTHER" id="PTHR40094:SF1">
    <property type="entry name" value="UBIQUITIN DOMAIN-CONTAINING PROTEIN"/>
    <property type="match status" value="1"/>
</dbReference>
<dbReference type="Proteomes" id="UP000658793">
    <property type="component" value="Unassembled WGS sequence"/>
</dbReference>
<dbReference type="SUPFAM" id="SSF56935">
    <property type="entry name" value="Porins"/>
    <property type="match status" value="1"/>
</dbReference>
<dbReference type="InterPro" id="IPR037066">
    <property type="entry name" value="Plug_dom_sf"/>
</dbReference>
<reference evidence="6" key="1">
    <citation type="journal article" date="2019" name="Int. J. Syst. Evol. Microbiol.">
        <title>The Global Catalogue of Microorganisms (GCM) 10K type strain sequencing project: providing services to taxonomists for standard genome sequencing and annotation.</title>
        <authorList>
            <consortium name="The Broad Institute Genomics Platform"/>
            <consortium name="The Broad Institute Genome Sequencing Center for Infectious Disease"/>
            <person name="Wu L."/>
            <person name="Ma J."/>
        </authorList>
    </citation>
    <scope>NUCLEOTIDE SEQUENCE [LARGE SCALE GENOMIC DNA]</scope>
    <source>
        <strain evidence="6">CGMCC 1.12811</strain>
    </source>
</reference>
<dbReference type="RefSeq" id="WP_188491366.1">
    <property type="nucleotide sequence ID" value="NZ_BMGA01000001.1"/>
</dbReference>
<dbReference type="Gene3D" id="2.170.130.10">
    <property type="entry name" value="TonB-dependent receptor, plug domain"/>
    <property type="match status" value="1"/>
</dbReference>
<evidence type="ECO:0000259" key="4">
    <source>
        <dbReference type="SMART" id="SM01360"/>
    </source>
</evidence>
<keyword evidence="3" id="KW-0732">Signal</keyword>
<feature type="coiled-coil region" evidence="2">
    <location>
        <begin position="236"/>
        <end position="284"/>
    </location>
</feature>
<comment type="similarity">
    <text evidence="1">Belongs to the protease inhibitor I39 (alpha-2-macroglobulin) family. Bacterial alpha-2-macroglobulin subfamily.</text>
</comment>
<evidence type="ECO:0000313" key="6">
    <source>
        <dbReference type="Proteomes" id="UP000658793"/>
    </source>
</evidence>
<dbReference type="InterPro" id="IPR001599">
    <property type="entry name" value="Macroglobln_a2"/>
</dbReference>
<keyword evidence="2" id="KW-0175">Coiled coil</keyword>
<dbReference type="InterPro" id="IPR023997">
    <property type="entry name" value="TonB-dep_OMP_SusC/RagA_CS"/>
</dbReference>